<sequence>MATIQVISLDMFQTLVNLDNRFLSMWSRILKDQYNASEARVLQAKLIEQYYVVAKRMRENQQFVLTREIYRECFDKLLPSLGIAFDCAEAVDILVQEHRQADLYEETLDFLDFIHKNYQVCIVSDTDEDMLPRFFEAYRIPLFSSEKYRSYKNDHDNSMFQEIIKYYDIEPARILHIGDTLSDVVGAQRAGIQACWINRQNEPWKLEAPPDYTIRNLNEIRDLLL</sequence>
<dbReference type="InterPro" id="IPR051540">
    <property type="entry name" value="S-2-haloacid_dehalogenase"/>
</dbReference>
<dbReference type="Gene3D" id="3.40.50.1000">
    <property type="entry name" value="HAD superfamily/HAD-like"/>
    <property type="match status" value="1"/>
</dbReference>
<dbReference type="PANTHER" id="PTHR43316:SF3">
    <property type="entry name" value="HALOACID DEHALOGENASE, TYPE II (AFU_ORTHOLOGUE AFUA_2G07750)-RELATED"/>
    <property type="match status" value="1"/>
</dbReference>
<dbReference type="KEGG" id="plut:EI981_01730"/>
<gene>
    <name evidence="2" type="ORF">EI981_01730</name>
</gene>
<dbReference type="Pfam" id="PF00702">
    <property type="entry name" value="Hydrolase"/>
    <property type="match status" value="1"/>
</dbReference>
<name>A0A3S9USP1_9BACL</name>
<evidence type="ECO:0000256" key="1">
    <source>
        <dbReference type="ARBA" id="ARBA00022801"/>
    </source>
</evidence>
<dbReference type="RefSeq" id="WP_126994863.1">
    <property type="nucleotide sequence ID" value="NZ_CP034346.1"/>
</dbReference>
<protein>
    <submittedName>
        <fullName evidence="2">HAD family hydrolase</fullName>
    </submittedName>
</protein>
<evidence type="ECO:0000313" key="3">
    <source>
        <dbReference type="Proteomes" id="UP000270678"/>
    </source>
</evidence>
<accession>A0A3S9USP1</accession>
<keyword evidence="1 2" id="KW-0378">Hydrolase</keyword>
<dbReference type="Gene3D" id="1.20.120.1600">
    <property type="match status" value="1"/>
</dbReference>
<dbReference type="GO" id="GO:0016787">
    <property type="term" value="F:hydrolase activity"/>
    <property type="evidence" value="ECO:0007669"/>
    <property type="project" value="UniProtKB-KW"/>
</dbReference>
<dbReference type="AlphaFoldDB" id="A0A3S9USP1"/>
<organism evidence="2 3">
    <name type="scientific">Paenibacillus lutimineralis</name>
    <dbReference type="NCBI Taxonomy" id="2707005"/>
    <lineage>
        <taxon>Bacteria</taxon>
        <taxon>Bacillati</taxon>
        <taxon>Bacillota</taxon>
        <taxon>Bacilli</taxon>
        <taxon>Bacillales</taxon>
        <taxon>Paenibacillaceae</taxon>
        <taxon>Paenibacillus</taxon>
    </lineage>
</organism>
<keyword evidence="3" id="KW-1185">Reference proteome</keyword>
<reference evidence="3" key="1">
    <citation type="submission" date="2018-12" db="EMBL/GenBank/DDBJ databases">
        <title>Complete genome sequence of Paenibacillus sp. MBLB1234.</title>
        <authorList>
            <person name="Nam Y.-D."/>
            <person name="Kang J."/>
            <person name="Chung W.-H."/>
            <person name="Park Y.S."/>
        </authorList>
    </citation>
    <scope>NUCLEOTIDE SEQUENCE [LARGE SCALE GENOMIC DNA]</scope>
    <source>
        <strain evidence="3">MBLB1234</strain>
    </source>
</reference>
<dbReference type="InterPro" id="IPR006439">
    <property type="entry name" value="HAD-SF_hydro_IA"/>
</dbReference>
<proteinExistence type="predicted"/>
<dbReference type="NCBIfam" id="TIGR01549">
    <property type="entry name" value="HAD-SF-IA-v1"/>
    <property type="match status" value="1"/>
</dbReference>
<dbReference type="InterPro" id="IPR023214">
    <property type="entry name" value="HAD_sf"/>
</dbReference>
<dbReference type="Proteomes" id="UP000270678">
    <property type="component" value="Chromosome"/>
</dbReference>
<dbReference type="PANTHER" id="PTHR43316">
    <property type="entry name" value="HYDROLASE, HALOACID DELAHOGENASE-RELATED"/>
    <property type="match status" value="1"/>
</dbReference>
<dbReference type="InterPro" id="IPR036412">
    <property type="entry name" value="HAD-like_sf"/>
</dbReference>
<dbReference type="EMBL" id="CP034346">
    <property type="protein sequence ID" value="AZS13312.1"/>
    <property type="molecule type" value="Genomic_DNA"/>
</dbReference>
<dbReference type="OrthoDB" id="264363at2"/>
<evidence type="ECO:0000313" key="2">
    <source>
        <dbReference type="EMBL" id="AZS13312.1"/>
    </source>
</evidence>
<dbReference type="SUPFAM" id="SSF56784">
    <property type="entry name" value="HAD-like"/>
    <property type="match status" value="1"/>
</dbReference>